<dbReference type="SUPFAM" id="SSF51735">
    <property type="entry name" value="NAD(P)-binding Rossmann-fold domains"/>
    <property type="match status" value="1"/>
</dbReference>
<dbReference type="Pfam" id="PF00107">
    <property type="entry name" value="ADH_zinc_N"/>
    <property type="match status" value="1"/>
</dbReference>
<protein>
    <submittedName>
        <fullName evidence="2">Acryloyl-CoA reductase</fullName>
        <ecNumber evidence="2">1.3.1.95</ecNumber>
    </submittedName>
</protein>
<dbReference type="Gene3D" id="3.40.50.720">
    <property type="entry name" value="NAD(P)-binding Rossmann-like Domain"/>
    <property type="match status" value="1"/>
</dbReference>
<dbReference type="Pfam" id="PF08240">
    <property type="entry name" value="ADH_N"/>
    <property type="match status" value="1"/>
</dbReference>
<dbReference type="InterPro" id="IPR011032">
    <property type="entry name" value="GroES-like_sf"/>
</dbReference>
<name>A0AA97I5Y7_9MICO</name>
<reference evidence="2 3" key="1">
    <citation type="submission" date="2023-02" db="EMBL/GenBank/DDBJ databases">
        <title>Microbacterium betulae sp. nov., isolated from birch wood.</title>
        <authorList>
            <person name="Pasciak M."/>
            <person name="Pawlik K.J."/>
            <person name="Martynowski D."/>
            <person name="Laczmanski L."/>
            <person name="Ciekot J."/>
            <person name="Szponar B."/>
            <person name="Wojcik-Fatla A."/>
            <person name="Mackiewicz B."/>
            <person name="Farian E."/>
            <person name="Cholewa G."/>
            <person name="Cholewa A."/>
            <person name="Dutkiewicz J."/>
        </authorList>
    </citation>
    <scope>NUCLEOTIDE SEQUENCE [LARGE SCALE GENOMIC DNA]</scope>
    <source>
        <strain evidence="2 3">AB</strain>
    </source>
</reference>
<dbReference type="InterPro" id="IPR036291">
    <property type="entry name" value="NAD(P)-bd_dom_sf"/>
</dbReference>
<dbReference type="NCBIfam" id="TIGR02823">
    <property type="entry name" value="oxido_YhdH"/>
    <property type="match status" value="1"/>
</dbReference>
<dbReference type="RefSeq" id="WP_317139028.1">
    <property type="nucleotide sequence ID" value="NZ_CP118157.1"/>
</dbReference>
<dbReference type="KEGG" id="mbet:N8K70_14335"/>
<dbReference type="SUPFAM" id="SSF50129">
    <property type="entry name" value="GroES-like"/>
    <property type="match status" value="1"/>
</dbReference>
<feature type="domain" description="Enoyl reductase (ER)" evidence="1">
    <location>
        <begin position="12"/>
        <end position="327"/>
    </location>
</feature>
<sequence>MNAATARAFRIDSDGSRVWGAVERIPVAAIGGGELLVRTTYSSVNYKDALAATGAGKVMRRFPLTGGIDAVGVVADSSDARYRPGDRVLVTGEGMNEDHDGGYADWFRIPADWAVPLPAGLTDWESMALGTAGITAALAIHRLEHNGLVPGTGPVAVSGASGGVGAVAVALLAARGYEVTAISGKADAADWLRSLGASDVIARPDTTLHARPLESGRWAGAIDSVGGDILSWLLRTTRRDGSVAAYGNVLGNALQTSVLPFILRGVSLLGINTGRFDHDLRVALWQRLATDLKPARLHEMARTIELDDLPGAFDAFLAGSVQGRIVVRIGGDAPYAQNQEHSA</sequence>
<dbReference type="AlphaFoldDB" id="A0AA97I5Y7"/>
<dbReference type="EC" id="1.3.1.95" evidence="2"/>
<dbReference type="InterPro" id="IPR013149">
    <property type="entry name" value="ADH-like_C"/>
</dbReference>
<dbReference type="EMBL" id="CP118157">
    <property type="protein sequence ID" value="WOF22557.1"/>
    <property type="molecule type" value="Genomic_DNA"/>
</dbReference>
<dbReference type="PANTHER" id="PTHR43677:SF1">
    <property type="entry name" value="ACRYLYL-COA REDUCTASE ACUI-RELATED"/>
    <property type="match status" value="1"/>
</dbReference>
<organism evidence="2 3">
    <name type="scientific">Microbacterium betulae</name>
    <dbReference type="NCBI Taxonomy" id="2981139"/>
    <lineage>
        <taxon>Bacteria</taxon>
        <taxon>Bacillati</taxon>
        <taxon>Actinomycetota</taxon>
        <taxon>Actinomycetes</taxon>
        <taxon>Micrococcales</taxon>
        <taxon>Microbacteriaceae</taxon>
        <taxon>Microbacterium</taxon>
    </lineage>
</organism>
<dbReference type="InterPro" id="IPR020843">
    <property type="entry name" value="ER"/>
</dbReference>
<dbReference type="PANTHER" id="PTHR43677">
    <property type="entry name" value="SHORT-CHAIN DEHYDROGENASE/REDUCTASE"/>
    <property type="match status" value="1"/>
</dbReference>
<dbReference type="Gene3D" id="3.90.180.10">
    <property type="entry name" value="Medium-chain alcohol dehydrogenases, catalytic domain"/>
    <property type="match status" value="1"/>
</dbReference>
<evidence type="ECO:0000259" key="1">
    <source>
        <dbReference type="SMART" id="SM00829"/>
    </source>
</evidence>
<proteinExistence type="predicted"/>
<dbReference type="InterPro" id="IPR014188">
    <property type="entry name" value="Acrylyl-CoA_reductase_AcuI"/>
</dbReference>
<evidence type="ECO:0000313" key="2">
    <source>
        <dbReference type="EMBL" id="WOF22557.1"/>
    </source>
</evidence>
<accession>A0AA97I5Y7</accession>
<dbReference type="InterPro" id="IPR013154">
    <property type="entry name" value="ADH-like_N"/>
</dbReference>
<dbReference type="GO" id="GO:0043957">
    <property type="term" value="F:acryloyl-CoA reductase (NADPH) activity"/>
    <property type="evidence" value="ECO:0007669"/>
    <property type="project" value="TreeGrafter"/>
</dbReference>
<dbReference type="InterPro" id="IPR051397">
    <property type="entry name" value="Zn-ADH-like_protein"/>
</dbReference>
<evidence type="ECO:0000313" key="3">
    <source>
        <dbReference type="Proteomes" id="UP001305498"/>
    </source>
</evidence>
<keyword evidence="2" id="KW-0560">Oxidoreductase</keyword>
<dbReference type="SMART" id="SM00829">
    <property type="entry name" value="PKS_ER"/>
    <property type="match status" value="1"/>
</dbReference>
<dbReference type="GO" id="GO:0043958">
    <property type="term" value="F:acryloyl-CoA reductase (NADH) activity"/>
    <property type="evidence" value="ECO:0007669"/>
    <property type="project" value="UniProtKB-EC"/>
</dbReference>
<gene>
    <name evidence="2" type="ORF">N8K70_14335</name>
</gene>
<dbReference type="Proteomes" id="UP001305498">
    <property type="component" value="Chromosome"/>
</dbReference>
<keyword evidence="3" id="KW-1185">Reference proteome</keyword>
<dbReference type="CDD" id="cd05280">
    <property type="entry name" value="MDR_yhdh_yhfp"/>
    <property type="match status" value="1"/>
</dbReference>